<organism evidence="1 2">
    <name type="scientific">Aspergillus versicolor CBS 583.65</name>
    <dbReference type="NCBI Taxonomy" id="1036611"/>
    <lineage>
        <taxon>Eukaryota</taxon>
        <taxon>Fungi</taxon>
        <taxon>Dikarya</taxon>
        <taxon>Ascomycota</taxon>
        <taxon>Pezizomycotina</taxon>
        <taxon>Eurotiomycetes</taxon>
        <taxon>Eurotiomycetidae</taxon>
        <taxon>Eurotiales</taxon>
        <taxon>Aspergillaceae</taxon>
        <taxon>Aspergillus</taxon>
        <taxon>Aspergillus subgen. Nidulantes</taxon>
    </lineage>
</organism>
<dbReference type="GeneID" id="63732174"/>
<dbReference type="OrthoDB" id="2103397at2759"/>
<sequence length="101" mass="11495">MIRHNRISKANPDIYGMQAGRTNSPIYGIATDSWDWYFLRLDPNGVVSAHVVLWHNDSIEVISLIHKIIDQATCLTPVSSQALPTVEESSSLHWLPEIYHR</sequence>
<dbReference type="EMBL" id="KV878125">
    <property type="protein sequence ID" value="OJI97481.1"/>
    <property type="molecule type" value="Genomic_DNA"/>
</dbReference>
<reference evidence="2" key="1">
    <citation type="journal article" date="2017" name="Genome Biol.">
        <title>Comparative genomics reveals high biological diversity and specific adaptations in the industrially and medically important fungal genus Aspergillus.</title>
        <authorList>
            <person name="de Vries R.P."/>
            <person name="Riley R."/>
            <person name="Wiebenga A."/>
            <person name="Aguilar-Osorio G."/>
            <person name="Amillis S."/>
            <person name="Uchima C.A."/>
            <person name="Anderluh G."/>
            <person name="Asadollahi M."/>
            <person name="Askin M."/>
            <person name="Barry K."/>
            <person name="Battaglia E."/>
            <person name="Bayram O."/>
            <person name="Benocci T."/>
            <person name="Braus-Stromeyer S.A."/>
            <person name="Caldana C."/>
            <person name="Canovas D."/>
            <person name="Cerqueira G.C."/>
            <person name="Chen F."/>
            <person name="Chen W."/>
            <person name="Choi C."/>
            <person name="Clum A."/>
            <person name="Dos Santos R.A."/>
            <person name="Damasio A.R."/>
            <person name="Diallinas G."/>
            <person name="Emri T."/>
            <person name="Fekete E."/>
            <person name="Flipphi M."/>
            <person name="Freyberg S."/>
            <person name="Gallo A."/>
            <person name="Gournas C."/>
            <person name="Habgood R."/>
            <person name="Hainaut M."/>
            <person name="Harispe M.L."/>
            <person name="Henrissat B."/>
            <person name="Hilden K.S."/>
            <person name="Hope R."/>
            <person name="Hossain A."/>
            <person name="Karabika E."/>
            <person name="Karaffa L."/>
            <person name="Karanyi Z."/>
            <person name="Krasevec N."/>
            <person name="Kuo A."/>
            <person name="Kusch H."/>
            <person name="LaButti K."/>
            <person name="Lagendijk E.L."/>
            <person name="Lapidus A."/>
            <person name="Levasseur A."/>
            <person name="Lindquist E."/>
            <person name="Lipzen A."/>
            <person name="Logrieco A.F."/>
            <person name="MacCabe A."/>
            <person name="Maekelae M.R."/>
            <person name="Malavazi I."/>
            <person name="Melin P."/>
            <person name="Meyer V."/>
            <person name="Mielnichuk N."/>
            <person name="Miskei M."/>
            <person name="Molnar A.P."/>
            <person name="Mule G."/>
            <person name="Ngan C.Y."/>
            <person name="Orejas M."/>
            <person name="Orosz E."/>
            <person name="Ouedraogo J.P."/>
            <person name="Overkamp K.M."/>
            <person name="Park H.-S."/>
            <person name="Perrone G."/>
            <person name="Piumi F."/>
            <person name="Punt P.J."/>
            <person name="Ram A.F."/>
            <person name="Ramon A."/>
            <person name="Rauscher S."/>
            <person name="Record E."/>
            <person name="Riano-Pachon D.M."/>
            <person name="Robert V."/>
            <person name="Roehrig J."/>
            <person name="Ruller R."/>
            <person name="Salamov A."/>
            <person name="Salih N.S."/>
            <person name="Samson R.A."/>
            <person name="Sandor E."/>
            <person name="Sanguinetti M."/>
            <person name="Schuetze T."/>
            <person name="Sepcic K."/>
            <person name="Shelest E."/>
            <person name="Sherlock G."/>
            <person name="Sophianopoulou V."/>
            <person name="Squina F.M."/>
            <person name="Sun H."/>
            <person name="Susca A."/>
            <person name="Todd R.B."/>
            <person name="Tsang A."/>
            <person name="Unkles S.E."/>
            <person name="van de Wiele N."/>
            <person name="van Rossen-Uffink D."/>
            <person name="Oliveira J.V."/>
            <person name="Vesth T.C."/>
            <person name="Visser J."/>
            <person name="Yu J.-H."/>
            <person name="Zhou M."/>
            <person name="Andersen M.R."/>
            <person name="Archer D.B."/>
            <person name="Baker S.E."/>
            <person name="Benoit I."/>
            <person name="Brakhage A.A."/>
            <person name="Braus G.H."/>
            <person name="Fischer R."/>
            <person name="Frisvad J.C."/>
            <person name="Goldman G.H."/>
            <person name="Houbraken J."/>
            <person name="Oakley B."/>
            <person name="Pocsi I."/>
            <person name="Scazzocchio C."/>
            <person name="Seiboth B."/>
            <person name="vanKuyk P.A."/>
            <person name="Wortman J."/>
            <person name="Dyer P.S."/>
            <person name="Grigoriev I.V."/>
        </authorList>
    </citation>
    <scope>NUCLEOTIDE SEQUENCE [LARGE SCALE GENOMIC DNA]</scope>
    <source>
        <strain evidence="2">CBS 583.65</strain>
    </source>
</reference>
<proteinExistence type="predicted"/>
<dbReference type="AlphaFoldDB" id="A0A1L9P7J9"/>
<accession>A0A1L9P7J9</accession>
<evidence type="ECO:0000313" key="2">
    <source>
        <dbReference type="Proteomes" id="UP000184073"/>
    </source>
</evidence>
<protein>
    <submittedName>
        <fullName evidence="1">Uncharacterized protein</fullName>
    </submittedName>
</protein>
<evidence type="ECO:0000313" key="1">
    <source>
        <dbReference type="EMBL" id="OJI97481.1"/>
    </source>
</evidence>
<gene>
    <name evidence="1" type="ORF">ASPVEDRAFT_79194</name>
</gene>
<dbReference type="VEuPathDB" id="FungiDB:ASPVEDRAFT_79194"/>
<keyword evidence="2" id="KW-1185">Reference proteome</keyword>
<dbReference type="STRING" id="1036611.A0A1L9P7J9"/>
<dbReference type="RefSeq" id="XP_040663244.1">
    <property type="nucleotide sequence ID" value="XM_040816663.1"/>
</dbReference>
<dbReference type="Proteomes" id="UP000184073">
    <property type="component" value="Unassembled WGS sequence"/>
</dbReference>
<name>A0A1L9P7J9_ASPVE</name>